<dbReference type="Proteomes" id="UP000777438">
    <property type="component" value="Unassembled WGS sequence"/>
</dbReference>
<gene>
    <name evidence="1" type="ORF">B0T10DRAFT_4076</name>
</gene>
<dbReference type="EMBL" id="JAGPYM010000001">
    <property type="protein sequence ID" value="KAH6899737.1"/>
    <property type="molecule type" value="Genomic_DNA"/>
</dbReference>
<dbReference type="AlphaFoldDB" id="A0A9P8WFF0"/>
<comment type="caution">
    <text evidence="1">The sequence shown here is derived from an EMBL/GenBank/DDBJ whole genome shotgun (WGS) entry which is preliminary data.</text>
</comment>
<accession>A0A9P8WFF0</accession>
<protein>
    <submittedName>
        <fullName evidence="1">Uncharacterized protein</fullName>
    </submittedName>
</protein>
<organism evidence="1 2">
    <name type="scientific">Thelonectria olida</name>
    <dbReference type="NCBI Taxonomy" id="1576542"/>
    <lineage>
        <taxon>Eukaryota</taxon>
        <taxon>Fungi</taxon>
        <taxon>Dikarya</taxon>
        <taxon>Ascomycota</taxon>
        <taxon>Pezizomycotina</taxon>
        <taxon>Sordariomycetes</taxon>
        <taxon>Hypocreomycetidae</taxon>
        <taxon>Hypocreales</taxon>
        <taxon>Nectriaceae</taxon>
        <taxon>Thelonectria</taxon>
    </lineage>
</organism>
<evidence type="ECO:0000313" key="2">
    <source>
        <dbReference type="Proteomes" id="UP000777438"/>
    </source>
</evidence>
<sequence>MYRELPLRFDTSHAASRFSSTSLQQPLSQPRSPCTCTLLLAPQAMACQQACLVQRPTRERVLSRPPATPRRGGRGGWMGVAGGAWPKGRGFVPFHGIEFVSFPAPPTTNMWPAAQGSRQSKPCFFFDSEKGTWRLRSTPWLGPVKDGWREGALSVSVSLESRLLVKERECVCEAQRRAAVCVAAGSRRVLLFFLVLFLSGCERALVVLA</sequence>
<evidence type="ECO:0000313" key="1">
    <source>
        <dbReference type="EMBL" id="KAH6899737.1"/>
    </source>
</evidence>
<keyword evidence="2" id="KW-1185">Reference proteome</keyword>
<name>A0A9P8WFF0_9HYPO</name>
<reference evidence="1 2" key="1">
    <citation type="journal article" date="2021" name="Nat. Commun.">
        <title>Genetic determinants of endophytism in the Arabidopsis root mycobiome.</title>
        <authorList>
            <person name="Mesny F."/>
            <person name="Miyauchi S."/>
            <person name="Thiergart T."/>
            <person name="Pickel B."/>
            <person name="Atanasova L."/>
            <person name="Karlsson M."/>
            <person name="Huettel B."/>
            <person name="Barry K.W."/>
            <person name="Haridas S."/>
            <person name="Chen C."/>
            <person name="Bauer D."/>
            <person name="Andreopoulos W."/>
            <person name="Pangilinan J."/>
            <person name="LaButti K."/>
            <person name="Riley R."/>
            <person name="Lipzen A."/>
            <person name="Clum A."/>
            <person name="Drula E."/>
            <person name="Henrissat B."/>
            <person name="Kohler A."/>
            <person name="Grigoriev I.V."/>
            <person name="Martin F.M."/>
            <person name="Hacquard S."/>
        </authorList>
    </citation>
    <scope>NUCLEOTIDE SEQUENCE [LARGE SCALE GENOMIC DNA]</scope>
    <source>
        <strain evidence="1 2">MPI-CAGE-CH-0241</strain>
    </source>
</reference>
<proteinExistence type="predicted"/>